<protein>
    <submittedName>
        <fullName evidence="2">Mitochondrial ribosomal protein S35</fullName>
    </submittedName>
</protein>
<reference evidence="3" key="1">
    <citation type="submission" date="2011-08" db="EMBL/GenBank/DDBJ databases">
        <title>The draft genome of Latimeria chalumnae.</title>
        <authorList>
            <person name="Di Palma F."/>
            <person name="Alfoldi J."/>
            <person name="Johnson J."/>
            <person name="Berlin A."/>
            <person name="Gnerre S."/>
            <person name="Jaffe D."/>
            <person name="MacCallum I."/>
            <person name="Young S."/>
            <person name="Walker B.J."/>
            <person name="Lander E."/>
            <person name="Lindblad-Toh K."/>
        </authorList>
    </citation>
    <scope>NUCLEOTIDE SEQUENCE [LARGE SCALE GENOMIC DNA]</scope>
    <source>
        <strain evidence="3">Wild caught</strain>
    </source>
</reference>
<dbReference type="InterPro" id="IPR039848">
    <property type="entry name" value="Ribosomal_mS35_mt"/>
</dbReference>
<dbReference type="Bgee" id="ENSLACG00000005753">
    <property type="expression patterns" value="Expressed in pectoral fin and 6 other cell types or tissues"/>
</dbReference>
<dbReference type="HOGENOM" id="CLU_1323555_0_0_1"/>
<reference evidence="2" key="3">
    <citation type="submission" date="2025-09" db="UniProtKB">
        <authorList>
            <consortium name="Ensembl"/>
        </authorList>
    </citation>
    <scope>IDENTIFICATION</scope>
</reference>
<dbReference type="STRING" id="7897.ENSLACP00000006488"/>
<dbReference type="eggNOG" id="KOG3933">
    <property type="taxonomic scope" value="Eukaryota"/>
</dbReference>
<name>H3AA17_LATCH</name>
<dbReference type="Ensembl" id="ENSLACT00000006541.1">
    <property type="protein sequence ID" value="ENSLACP00000006488.1"/>
    <property type="gene ID" value="ENSLACG00000005753.1"/>
</dbReference>
<dbReference type="AlphaFoldDB" id="H3AA17"/>
<reference evidence="2" key="2">
    <citation type="submission" date="2025-08" db="UniProtKB">
        <authorList>
            <consortium name="Ensembl"/>
        </authorList>
    </citation>
    <scope>IDENTIFICATION</scope>
</reference>
<keyword evidence="3" id="KW-1185">Reference proteome</keyword>
<dbReference type="InParanoid" id="H3AA17"/>
<dbReference type="PANTHER" id="PTHR13490">
    <property type="entry name" value="MITOCHONDRIAL 28S RIBOSOMAL PROTEIN S28"/>
    <property type="match status" value="1"/>
</dbReference>
<evidence type="ECO:0000256" key="1">
    <source>
        <dbReference type="SAM" id="MobiDB-lite"/>
    </source>
</evidence>
<dbReference type="GeneTree" id="ENSGT00390000003443"/>
<evidence type="ECO:0000313" key="2">
    <source>
        <dbReference type="Ensembl" id="ENSLACP00000006488.1"/>
    </source>
</evidence>
<dbReference type="Proteomes" id="UP000008672">
    <property type="component" value="Unassembled WGS sequence"/>
</dbReference>
<gene>
    <name evidence="2" type="primary">MRPS35</name>
</gene>
<dbReference type="OMA" id="CTEWPHA"/>
<organism evidence="2 3">
    <name type="scientific">Latimeria chalumnae</name>
    <name type="common">Coelacanth</name>
    <dbReference type="NCBI Taxonomy" id="7897"/>
    <lineage>
        <taxon>Eukaryota</taxon>
        <taxon>Metazoa</taxon>
        <taxon>Chordata</taxon>
        <taxon>Craniata</taxon>
        <taxon>Vertebrata</taxon>
        <taxon>Euteleostomi</taxon>
        <taxon>Coelacanthiformes</taxon>
        <taxon>Coelacanthidae</taxon>
        <taxon>Latimeria</taxon>
    </lineage>
</organism>
<dbReference type="GO" id="GO:0003735">
    <property type="term" value="F:structural constituent of ribosome"/>
    <property type="evidence" value="ECO:0007669"/>
    <property type="project" value="InterPro"/>
</dbReference>
<dbReference type="GO" id="GO:0005763">
    <property type="term" value="C:mitochondrial small ribosomal subunit"/>
    <property type="evidence" value="ECO:0007669"/>
    <property type="project" value="TreeGrafter"/>
</dbReference>
<dbReference type="EMBL" id="AFYH01033235">
    <property type="status" value="NOT_ANNOTATED_CDS"/>
    <property type="molecule type" value="Genomic_DNA"/>
</dbReference>
<feature type="region of interest" description="Disordered" evidence="1">
    <location>
        <begin position="44"/>
        <end position="71"/>
    </location>
</feature>
<accession>H3AA17</accession>
<sequence>MRRPLAVSLCGLNCGLWRNERGINPLVAAGTFSYSTVLSVNTDSPNKAVATRGNQSAPGGRPKRQPVPPRTEKMAFDQDWSNVYPTATVFKPSAVPLPIRMGYPIKRGVAPEKKGNLELVKIPNFLHLTPTAIKKHCAALKDFCTDWPVALDTDEKCEKYFPIEIQSTDYLSAGPSLRNPKARVVTLSVSGYCFSCALFFFSTCHRFL</sequence>
<dbReference type="PANTHER" id="PTHR13490:SF0">
    <property type="entry name" value="SMALL RIBOSOMAL SUBUNIT PROTEIN MS35"/>
    <property type="match status" value="1"/>
</dbReference>
<proteinExistence type="predicted"/>
<dbReference type="GO" id="GO:0032543">
    <property type="term" value="P:mitochondrial translation"/>
    <property type="evidence" value="ECO:0007669"/>
    <property type="project" value="InterPro"/>
</dbReference>
<evidence type="ECO:0000313" key="3">
    <source>
        <dbReference type="Proteomes" id="UP000008672"/>
    </source>
</evidence>